<dbReference type="CDD" id="cd21175">
    <property type="entry name" value="LPMO_AA9"/>
    <property type="match status" value="1"/>
</dbReference>
<evidence type="ECO:0000256" key="9">
    <source>
        <dbReference type="ARBA" id="ARBA00023033"/>
    </source>
</evidence>
<comment type="catalytic activity">
    <reaction evidence="15">
        <text>[(1-&gt;4)-beta-D-glucosyl]n+m + reduced acceptor + O2 = 4-dehydro-beta-D-glucosyl-[(1-&gt;4)-beta-D-glucosyl]n-1 + [(1-&gt;4)-beta-D-glucosyl]m + acceptor + H2O.</text>
        <dbReference type="EC" id="1.14.99.56"/>
    </reaction>
</comment>
<evidence type="ECO:0000256" key="5">
    <source>
        <dbReference type="ARBA" id="ARBA00022729"/>
    </source>
</evidence>
<evidence type="ECO:0000256" key="8">
    <source>
        <dbReference type="ARBA" id="ARBA00023008"/>
    </source>
</evidence>
<evidence type="ECO:0000256" key="17">
    <source>
        <dbReference type="SAM" id="SignalP"/>
    </source>
</evidence>
<dbReference type="GO" id="GO:0005576">
    <property type="term" value="C:extracellular region"/>
    <property type="evidence" value="ECO:0007669"/>
    <property type="project" value="UniProtKB-SubCell"/>
</dbReference>
<evidence type="ECO:0000256" key="6">
    <source>
        <dbReference type="ARBA" id="ARBA00023001"/>
    </source>
</evidence>
<dbReference type="HOGENOM" id="CLU_031730_4_2_1"/>
<dbReference type="eggNOG" id="ENOG502RYSN">
    <property type="taxonomic scope" value="Eukaryota"/>
</dbReference>
<evidence type="ECO:0000259" key="18">
    <source>
        <dbReference type="Pfam" id="PF03443"/>
    </source>
</evidence>
<keyword evidence="13" id="KW-0624">Polysaccharide degradation</keyword>
<dbReference type="GeneID" id="19472038"/>
<keyword evidence="12" id="KW-0119">Carbohydrate metabolism</keyword>
<evidence type="ECO:0000256" key="12">
    <source>
        <dbReference type="ARBA" id="ARBA00023277"/>
    </source>
</evidence>
<dbReference type="GO" id="GO:0030245">
    <property type="term" value="P:cellulose catabolic process"/>
    <property type="evidence" value="ECO:0007669"/>
    <property type="project" value="UniProtKB-KW"/>
</dbReference>
<evidence type="ECO:0000256" key="1">
    <source>
        <dbReference type="ARBA" id="ARBA00001973"/>
    </source>
</evidence>
<accession>S3CXG1</accession>
<sequence length="253" mass="28395">MLKPLTLLALLATTHAHYTFHSLTYNGTKSAPWQYVRNWTDTAGWFDSSGIQYFSPLYKTSFNSINLRCNIGAKFAPETLPVQAGTEITFDSADNIWHPGPLMAYMARVPKGKTAGNWDGAGKVWFKVWEDHPYPVPDPVVEYYRGEFEGYFETNAHLNRTVTFKIPASIPNGEYLFRPEHIAVMVIDNPQIYTTCAQISVYGGGNGTPGPLVSIPGLYKESDATWKYDIRKIVGDGYIKYPFPNPGPVVWRG</sequence>
<dbReference type="EMBL" id="KE145364">
    <property type="protein sequence ID" value="EPE30275.1"/>
    <property type="molecule type" value="Genomic_DNA"/>
</dbReference>
<evidence type="ECO:0000256" key="4">
    <source>
        <dbReference type="ARBA" id="ARBA00022723"/>
    </source>
</evidence>
<evidence type="ECO:0000256" key="11">
    <source>
        <dbReference type="ARBA" id="ARBA00023180"/>
    </source>
</evidence>
<reference evidence="19 20" key="1">
    <citation type="journal article" date="2013" name="BMC Genomics">
        <title>Genomics-driven discovery of the pneumocandin biosynthetic gene cluster in the fungus Glarea lozoyensis.</title>
        <authorList>
            <person name="Chen L."/>
            <person name="Yue Q."/>
            <person name="Zhang X."/>
            <person name="Xiang M."/>
            <person name="Wang C."/>
            <person name="Li S."/>
            <person name="Che Y."/>
            <person name="Ortiz-Lopez F.J."/>
            <person name="Bills G.F."/>
            <person name="Liu X."/>
            <person name="An Z."/>
        </authorList>
    </citation>
    <scope>NUCLEOTIDE SEQUENCE [LARGE SCALE GENOMIC DNA]</scope>
    <source>
        <strain evidence="20">ATCC 20868 / MF5171</strain>
    </source>
</reference>
<protein>
    <recommendedName>
        <fullName evidence="16">lytic cellulose monooxygenase (C4-dehydrogenating)</fullName>
        <ecNumber evidence="16">1.14.99.56</ecNumber>
    </recommendedName>
</protein>
<dbReference type="KEGG" id="glz:GLAREA_12998"/>
<feature type="chain" id="PRO_5004519009" description="lytic cellulose monooxygenase (C4-dehydrogenating)" evidence="17">
    <location>
        <begin position="17"/>
        <end position="253"/>
    </location>
</feature>
<keyword evidence="20" id="KW-1185">Reference proteome</keyword>
<comment type="similarity">
    <text evidence="14">Belongs to the polysaccharide monooxygenase AA9 family.</text>
</comment>
<keyword evidence="11" id="KW-0325">Glycoprotein</keyword>
<dbReference type="InterPro" id="IPR005103">
    <property type="entry name" value="AA9_LPMO"/>
</dbReference>
<dbReference type="RefSeq" id="XP_008082668.1">
    <property type="nucleotide sequence ID" value="XM_008084477.1"/>
</dbReference>
<dbReference type="AlphaFoldDB" id="S3CXG1"/>
<gene>
    <name evidence="19" type="ORF">GLAREA_12998</name>
</gene>
<comment type="subcellular location">
    <subcellularLocation>
        <location evidence="2">Secreted</location>
    </subcellularLocation>
</comment>
<keyword evidence="5 17" id="KW-0732">Signal</keyword>
<dbReference type="InterPro" id="IPR049892">
    <property type="entry name" value="AA9"/>
</dbReference>
<evidence type="ECO:0000256" key="10">
    <source>
        <dbReference type="ARBA" id="ARBA00023157"/>
    </source>
</evidence>
<dbReference type="GO" id="GO:0004497">
    <property type="term" value="F:monooxygenase activity"/>
    <property type="evidence" value="ECO:0007669"/>
    <property type="project" value="UniProtKB-KW"/>
</dbReference>
<feature type="domain" description="Auxiliary Activity family 9 catalytic" evidence="18">
    <location>
        <begin position="17"/>
        <end position="231"/>
    </location>
</feature>
<evidence type="ECO:0000256" key="7">
    <source>
        <dbReference type="ARBA" id="ARBA00023002"/>
    </source>
</evidence>
<keyword evidence="10" id="KW-1015">Disulfide bond</keyword>
<evidence type="ECO:0000256" key="3">
    <source>
        <dbReference type="ARBA" id="ARBA00022525"/>
    </source>
</evidence>
<keyword evidence="4" id="KW-0479">Metal-binding</keyword>
<comment type="cofactor">
    <cofactor evidence="1">
        <name>Cu(2+)</name>
        <dbReference type="ChEBI" id="CHEBI:29036"/>
    </cofactor>
</comment>
<name>S3CXG1_GLAL2</name>
<dbReference type="EC" id="1.14.99.56" evidence="16"/>
<keyword evidence="9" id="KW-0503">Monooxygenase</keyword>
<evidence type="ECO:0000256" key="13">
    <source>
        <dbReference type="ARBA" id="ARBA00023326"/>
    </source>
</evidence>
<keyword evidence="8" id="KW-0186">Copper</keyword>
<keyword evidence="6" id="KW-0136">Cellulose degradation</keyword>
<evidence type="ECO:0000256" key="16">
    <source>
        <dbReference type="ARBA" id="ARBA00047174"/>
    </source>
</evidence>
<dbReference type="Pfam" id="PF03443">
    <property type="entry name" value="AA9"/>
    <property type="match status" value="1"/>
</dbReference>
<evidence type="ECO:0000256" key="14">
    <source>
        <dbReference type="ARBA" id="ARBA00044502"/>
    </source>
</evidence>
<dbReference type="PANTHER" id="PTHR33353:SF10">
    <property type="entry name" value="ENDO-BETA-1,4-GLUCANASE D"/>
    <property type="match status" value="1"/>
</dbReference>
<dbReference type="PANTHER" id="PTHR33353">
    <property type="entry name" value="PUTATIVE (AFU_ORTHOLOGUE AFUA_1G12560)-RELATED"/>
    <property type="match status" value="1"/>
</dbReference>
<evidence type="ECO:0000313" key="19">
    <source>
        <dbReference type="EMBL" id="EPE30275.1"/>
    </source>
</evidence>
<evidence type="ECO:0000256" key="15">
    <source>
        <dbReference type="ARBA" id="ARBA00045077"/>
    </source>
</evidence>
<dbReference type="Proteomes" id="UP000016922">
    <property type="component" value="Unassembled WGS sequence"/>
</dbReference>
<dbReference type="GO" id="GO:0046872">
    <property type="term" value="F:metal ion binding"/>
    <property type="evidence" value="ECO:0007669"/>
    <property type="project" value="UniProtKB-KW"/>
</dbReference>
<proteinExistence type="inferred from homology"/>
<evidence type="ECO:0000256" key="2">
    <source>
        <dbReference type="ARBA" id="ARBA00004613"/>
    </source>
</evidence>
<dbReference type="Gene3D" id="2.70.50.70">
    <property type="match status" value="1"/>
</dbReference>
<keyword evidence="7" id="KW-0560">Oxidoreductase</keyword>
<feature type="signal peptide" evidence="17">
    <location>
        <begin position="1"/>
        <end position="16"/>
    </location>
</feature>
<evidence type="ECO:0000313" key="20">
    <source>
        <dbReference type="Proteomes" id="UP000016922"/>
    </source>
</evidence>
<organism evidence="19 20">
    <name type="scientific">Glarea lozoyensis (strain ATCC 20868 / MF5171)</name>
    <dbReference type="NCBI Taxonomy" id="1116229"/>
    <lineage>
        <taxon>Eukaryota</taxon>
        <taxon>Fungi</taxon>
        <taxon>Dikarya</taxon>
        <taxon>Ascomycota</taxon>
        <taxon>Pezizomycotina</taxon>
        <taxon>Leotiomycetes</taxon>
        <taxon>Helotiales</taxon>
        <taxon>Helotiaceae</taxon>
        <taxon>Glarea</taxon>
    </lineage>
</organism>
<dbReference type="OrthoDB" id="3496539at2759"/>
<keyword evidence="3" id="KW-0964">Secreted</keyword>